<dbReference type="Proteomes" id="UP000805193">
    <property type="component" value="Unassembled WGS sequence"/>
</dbReference>
<comment type="caution">
    <text evidence="1">The sequence shown here is derived from an EMBL/GenBank/DDBJ whole genome shotgun (WGS) entry which is preliminary data.</text>
</comment>
<sequence length="240" mass="25684">MAGPESLCRGGLFSLTAAASDFLAAHGRTPKRPKGSVCRDLVGVASLANCVNGAPQVGNASPTRVRRPFDTDRPDAARQGQDSGFLWQQRRPARDAVVCSKQSRVRSRAASNKSARPSLDLTTGDHVPRCPAAGQLDPSPAASSCSLSRVSIVMRMQVPTEHFRSGVLALSFVSRQCVEVDKVTKVYRVGKNTPPGQQQETKSDEGAPARKQAQAKRCPFDVATVTGIADYARAVLRSVW</sequence>
<keyword evidence="2" id="KW-1185">Reference proteome</keyword>
<evidence type="ECO:0000313" key="2">
    <source>
        <dbReference type="Proteomes" id="UP000805193"/>
    </source>
</evidence>
<gene>
    <name evidence="1" type="ORF">HPB47_026329</name>
</gene>
<dbReference type="EMBL" id="JABSTQ010009705">
    <property type="protein sequence ID" value="KAG0426568.1"/>
    <property type="molecule type" value="Genomic_DNA"/>
</dbReference>
<organism evidence="1 2">
    <name type="scientific">Ixodes persulcatus</name>
    <name type="common">Taiga tick</name>
    <dbReference type="NCBI Taxonomy" id="34615"/>
    <lineage>
        <taxon>Eukaryota</taxon>
        <taxon>Metazoa</taxon>
        <taxon>Ecdysozoa</taxon>
        <taxon>Arthropoda</taxon>
        <taxon>Chelicerata</taxon>
        <taxon>Arachnida</taxon>
        <taxon>Acari</taxon>
        <taxon>Parasitiformes</taxon>
        <taxon>Ixodida</taxon>
        <taxon>Ixodoidea</taxon>
        <taxon>Ixodidae</taxon>
        <taxon>Ixodinae</taxon>
        <taxon>Ixodes</taxon>
    </lineage>
</organism>
<accession>A0AC60Q0V2</accession>
<reference evidence="1 2" key="1">
    <citation type="journal article" date="2020" name="Cell">
        <title>Large-Scale Comparative Analyses of Tick Genomes Elucidate Their Genetic Diversity and Vector Capacities.</title>
        <authorList>
            <consortium name="Tick Genome and Microbiome Consortium (TIGMIC)"/>
            <person name="Jia N."/>
            <person name="Wang J."/>
            <person name="Shi W."/>
            <person name="Du L."/>
            <person name="Sun Y."/>
            <person name="Zhan W."/>
            <person name="Jiang J.F."/>
            <person name="Wang Q."/>
            <person name="Zhang B."/>
            <person name="Ji P."/>
            <person name="Bell-Sakyi L."/>
            <person name="Cui X.M."/>
            <person name="Yuan T.T."/>
            <person name="Jiang B.G."/>
            <person name="Yang W.F."/>
            <person name="Lam T.T."/>
            <person name="Chang Q.C."/>
            <person name="Ding S.J."/>
            <person name="Wang X.J."/>
            <person name="Zhu J.G."/>
            <person name="Ruan X.D."/>
            <person name="Zhao L."/>
            <person name="Wei J.T."/>
            <person name="Ye R.Z."/>
            <person name="Que T.C."/>
            <person name="Du C.H."/>
            <person name="Zhou Y.H."/>
            <person name="Cheng J.X."/>
            <person name="Dai P.F."/>
            <person name="Guo W.B."/>
            <person name="Han X.H."/>
            <person name="Huang E.J."/>
            <person name="Li L.F."/>
            <person name="Wei W."/>
            <person name="Gao Y.C."/>
            <person name="Liu J.Z."/>
            <person name="Shao H.Z."/>
            <person name="Wang X."/>
            <person name="Wang C.C."/>
            <person name="Yang T.C."/>
            <person name="Huo Q.B."/>
            <person name="Li W."/>
            <person name="Chen H.Y."/>
            <person name="Chen S.E."/>
            <person name="Zhou L.G."/>
            <person name="Ni X.B."/>
            <person name="Tian J.H."/>
            <person name="Sheng Y."/>
            <person name="Liu T."/>
            <person name="Pan Y.S."/>
            <person name="Xia L.Y."/>
            <person name="Li J."/>
            <person name="Zhao F."/>
            <person name="Cao W.C."/>
        </authorList>
    </citation>
    <scope>NUCLEOTIDE SEQUENCE [LARGE SCALE GENOMIC DNA]</scope>
    <source>
        <strain evidence="1">Iper-2018</strain>
    </source>
</reference>
<protein>
    <submittedName>
        <fullName evidence="1">Uncharacterized protein</fullName>
    </submittedName>
</protein>
<name>A0AC60Q0V2_IXOPE</name>
<proteinExistence type="predicted"/>
<evidence type="ECO:0000313" key="1">
    <source>
        <dbReference type="EMBL" id="KAG0426568.1"/>
    </source>
</evidence>